<protein>
    <submittedName>
        <fullName evidence="2">Uncharacterized protein</fullName>
    </submittedName>
</protein>
<evidence type="ECO:0000313" key="3">
    <source>
        <dbReference type="Proteomes" id="UP000237631"/>
    </source>
</evidence>
<dbReference type="EMBL" id="PNEN01000435">
    <property type="protein sequence ID" value="PPJ58933.1"/>
    <property type="molecule type" value="Genomic_DNA"/>
</dbReference>
<feature type="region of interest" description="Disordered" evidence="1">
    <location>
        <begin position="177"/>
        <end position="212"/>
    </location>
</feature>
<evidence type="ECO:0000256" key="1">
    <source>
        <dbReference type="SAM" id="MobiDB-lite"/>
    </source>
</evidence>
<feature type="region of interest" description="Disordered" evidence="1">
    <location>
        <begin position="1"/>
        <end position="24"/>
    </location>
</feature>
<organism evidence="2 3">
    <name type="scientific">Cercospora berteroae</name>
    <dbReference type="NCBI Taxonomy" id="357750"/>
    <lineage>
        <taxon>Eukaryota</taxon>
        <taxon>Fungi</taxon>
        <taxon>Dikarya</taxon>
        <taxon>Ascomycota</taxon>
        <taxon>Pezizomycotina</taxon>
        <taxon>Dothideomycetes</taxon>
        <taxon>Dothideomycetidae</taxon>
        <taxon>Mycosphaerellales</taxon>
        <taxon>Mycosphaerellaceae</taxon>
        <taxon>Cercospora</taxon>
    </lineage>
</organism>
<sequence>MSDGGRVTKRPQTPAQKAAKQRTDVERAGKINMYFSRFTGNYYSGYRANLAQIAALLNLADEQESTKLLEHMRDLADASWTGCRRPFSDMAKSERVAAFKTMIQDESHPLDLCVFTKDGPGLDKKRVALRTIFSKGLFSVGDWPEGTDEVDDQTWGTVISVVRSWFHAGISAGTNHWKGQSKAAAEKYKAKQRHPRADESYEQETGDTVHPKRKWTDARWSCSFHNSER</sequence>
<feature type="compositionally biased region" description="Basic and acidic residues" evidence="1">
    <location>
        <begin position="184"/>
        <end position="199"/>
    </location>
</feature>
<comment type="caution">
    <text evidence="2">The sequence shown here is derived from an EMBL/GenBank/DDBJ whole genome shotgun (WGS) entry which is preliminary data.</text>
</comment>
<evidence type="ECO:0000313" key="2">
    <source>
        <dbReference type="EMBL" id="PPJ58933.1"/>
    </source>
</evidence>
<keyword evidence="3" id="KW-1185">Reference proteome</keyword>
<name>A0A2S6CGX4_9PEZI</name>
<dbReference type="AlphaFoldDB" id="A0A2S6CGX4"/>
<reference evidence="3" key="1">
    <citation type="journal article" date="2017" name="bioRxiv">
        <title>Conservation of a gene cluster reveals novel cercosporin biosynthetic mechanisms and extends production to the genus Colletotrichum.</title>
        <authorList>
            <person name="de Jonge R."/>
            <person name="Ebert M.K."/>
            <person name="Huitt-Roehl C.R."/>
            <person name="Pal P."/>
            <person name="Suttle J.C."/>
            <person name="Spanner R.E."/>
            <person name="Neubauer J.D."/>
            <person name="Jurick W.M.II."/>
            <person name="Stott K.A."/>
            <person name="Secor G.A."/>
            <person name="Thomma B.P.H.J."/>
            <person name="Van de Peer Y."/>
            <person name="Townsend C.A."/>
            <person name="Bolton M.D."/>
        </authorList>
    </citation>
    <scope>NUCLEOTIDE SEQUENCE [LARGE SCALE GENOMIC DNA]</scope>
    <source>
        <strain evidence="3">CBS538.71</strain>
    </source>
</reference>
<accession>A0A2S6CGX4</accession>
<proteinExistence type="predicted"/>
<gene>
    <name evidence="2" type="ORF">CBER1_04103</name>
</gene>
<dbReference type="Proteomes" id="UP000237631">
    <property type="component" value="Unassembled WGS sequence"/>
</dbReference>